<dbReference type="AlphaFoldDB" id="A0A7W8YB44"/>
<organism evidence="1 2">
    <name type="scientific">Neomicrococcus lactis</name>
    <dbReference type="NCBI Taxonomy" id="732241"/>
    <lineage>
        <taxon>Bacteria</taxon>
        <taxon>Bacillati</taxon>
        <taxon>Actinomycetota</taxon>
        <taxon>Actinomycetes</taxon>
        <taxon>Micrococcales</taxon>
        <taxon>Micrococcaceae</taxon>
        <taxon>Neomicrococcus</taxon>
    </lineage>
</organism>
<evidence type="ECO:0000313" key="1">
    <source>
        <dbReference type="EMBL" id="MBB5598156.1"/>
    </source>
</evidence>
<reference evidence="1 2" key="1">
    <citation type="submission" date="2020-08" db="EMBL/GenBank/DDBJ databases">
        <title>Sequencing the genomes of 1000 actinobacteria strains.</title>
        <authorList>
            <person name="Klenk H.-P."/>
        </authorList>
    </citation>
    <scope>NUCLEOTIDE SEQUENCE [LARGE SCALE GENOMIC DNA]</scope>
    <source>
        <strain evidence="1 2">DSM 23694</strain>
    </source>
</reference>
<gene>
    <name evidence="1" type="ORF">BKA12_001236</name>
</gene>
<dbReference type="RefSeq" id="WP_183641533.1">
    <property type="nucleotide sequence ID" value="NZ_JACHBL010000001.1"/>
</dbReference>
<evidence type="ECO:0000313" key="2">
    <source>
        <dbReference type="Proteomes" id="UP000523863"/>
    </source>
</evidence>
<dbReference type="Proteomes" id="UP000523863">
    <property type="component" value="Unassembled WGS sequence"/>
</dbReference>
<sequence>MLTTVQLKPVTAEPGDEIDVAKNVGGLIDVSLKQNPMLVFGHAAGTDEGGEFSKEDFSQIFKLVPGDTITYFEGTKQRVFTVTTSEAMTGADILTVPEVTNNLNEVWSQVGAAAPYLRLVTIEDKAMTNSADYKGHWVVTASSTGG</sequence>
<comment type="caution">
    <text evidence="1">The sequence shown here is derived from an EMBL/GenBank/DDBJ whole genome shotgun (WGS) entry which is preliminary data.</text>
</comment>
<dbReference type="EMBL" id="JACHBL010000001">
    <property type="protein sequence ID" value="MBB5598156.1"/>
    <property type="molecule type" value="Genomic_DNA"/>
</dbReference>
<proteinExistence type="predicted"/>
<accession>A0A7W8YB44</accession>
<keyword evidence="2" id="KW-1185">Reference proteome</keyword>
<protein>
    <submittedName>
        <fullName evidence="1">Uncharacterized protein</fullName>
    </submittedName>
</protein>
<name>A0A7W8YB44_9MICC</name>